<evidence type="ECO:0000313" key="4">
    <source>
        <dbReference type="EMBL" id="MBK5898656.1"/>
    </source>
</evidence>
<dbReference type="InterPro" id="IPR005021">
    <property type="entry name" value="Terminase_largesu-like"/>
</dbReference>
<sequence>MKKHPSYRYAKKACGSKSKVPAYVKKQCKEFIKICDGKSKKFFINTDRVEKIDKILMFIRMPKGLKINHSIYDCVAGFQWVLIIASLCVMCSDNEAKRRYETVVLEIARKNGKTFTIAVLFILLFFLEPMYSYFYSVAPDGSLSREIKKAIEEIIGYNPKIFPKEGKDRMFKVRRDDIECFLTNSKYIPLNYSNSRLDGKLPNVFLVDEVGALPNPYAIEAMRSGQLTILNKLGFIISTKYPTANNPFEDEVLYCKKVLDGFVKDDKVFSLLYEPDDKENWTDNDNILAHANPLALEIKEMWQDLLTKRQRAIEVESARENFLTKHCNIIYQGIGTESYIDINKVKKCSVKEIDWTNKRVWLGVDLAQTNDNCAVAIAGVDDEDNILASVMAFIPEGRIDEKSKFEHVDYRRFVEQMKCIACGDMVVDYGVIEEFVFNVEAKLGCEVVAIGYDRYNAMSSAQKWNQKYTTVEIRQHSDTLHPPTKLLAEKVENGQFRYEANTLLEINFENAKCTYDTNMNRYVNKKKSSGKVDMVVALINAIYLVQQDIMFNDGFVVQVV</sequence>
<dbReference type="Pfam" id="PF20441">
    <property type="entry name" value="TerL_nuclease"/>
    <property type="match status" value="1"/>
</dbReference>
<feature type="domain" description="Terminase large subunit-like endonuclease" evidence="3">
    <location>
        <begin position="263"/>
        <end position="543"/>
    </location>
</feature>
<reference evidence="4 5" key="1">
    <citation type="submission" date="2021-01" db="EMBL/GenBank/DDBJ databases">
        <title>Isolation and description of Catonella massiliensis sp. nov., a novel Catonella species, isolated from a stable periodontitis subject.</title>
        <authorList>
            <person name="Antezack A."/>
            <person name="Boxberger M."/>
            <person name="La Scola B."/>
            <person name="Monnet-Corti V."/>
        </authorList>
    </citation>
    <scope>NUCLEOTIDE SEQUENCE [LARGE SCALE GENOMIC DNA]</scope>
    <source>
        <strain evidence="4 5">Marseille-Q4567</strain>
    </source>
</reference>
<evidence type="ECO:0000256" key="1">
    <source>
        <dbReference type="SAM" id="Phobius"/>
    </source>
</evidence>
<keyword evidence="5" id="KW-1185">Reference proteome</keyword>
<dbReference type="Proteomes" id="UP000604730">
    <property type="component" value="Unassembled WGS sequence"/>
</dbReference>
<feature type="transmembrane region" description="Helical" evidence="1">
    <location>
        <begin position="115"/>
        <end position="135"/>
    </location>
</feature>
<name>A0ABS1J3C1_9FIRM</name>
<dbReference type="Pfam" id="PF03354">
    <property type="entry name" value="TerL_ATPase"/>
    <property type="match status" value="1"/>
</dbReference>
<keyword evidence="1" id="KW-0472">Membrane</keyword>
<comment type="caution">
    <text evidence="4">The sequence shown here is derived from an EMBL/GenBank/DDBJ whole genome shotgun (WGS) entry which is preliminary data.</text>
</comment>
<evidence type="ECO:0000259" key="2">
    <source>
        <dbReference type="Pfam" id="PF03354"/>
    </source>
</evidence>
<organism evidence="4 5">
    <name type="scientific">Catonella massiliensis</name>
    <dbReference type="NCBI Taxonomy" id="2799636"/>
    <lineage>
        <taxon>Bacteria</taxon>
        <taxon>Bacillati</taxon>
        <taxon>Bacillota</taxon>
        <taxon>Clostridia</taxon>
        <taxon>Lachnospirales</taxon>
        <taxon>Lachnospiraceae</taxon>
        <taxon>Catonella</taxon>
    </lineage>
</organism>
<gene>
    <name evidence="4" type="ORF">JJN12_12885</name>
</gene>
<proteinExistence type="predicted"/>
<dbReference type="Gene3D" id="3.30.420.240">
    <property type="match status" value="1"/>
</dbReference>
<dbReference type="InterPro" id="IPR046461">
    <property type="entry name" value="TerL_ATPase"/>
</dbReference>
<accession>A0ABS1J3C1</accession>
<keyword evidence="1" id="KW-0812">Transmembrane</keyword>
<dbReference type="InterPro" id="IPR027417">
    <property type="entry name" value="P-loop_NTPase"/>
</dbReference>
<evidence type="ECO:0000259" key="3">
    <source>
        <dbReference type="Pfam" id="PF20441"/>
    </source>
</evidence>
<feature type="domain" description="Terminase large subunit-like ATPase" evidence="2">
    <location>
        <begin position="97"/>
        <end position="256"/>
    </location>
</feature>
<keyword evidence="1" id="KW-1133">Transmembrane helix</keyword>
<dbReference type="Gene3D" id="3.40.50.300">
    <property type="entry name" value="P-loop containing nucleotide triphosphate hydrolases"/>
    <property type="match status" value="1"/>
</dbReference>
<dbReference type="InterPro" id="IPR046462">
    <property type="entry name" value="TerL_nuclease"/>
</dbReference>
<evidence type="ECO:0000313" key="5">
    <source>
        <dbReference type="Proteomes" id="UP000604730"/>
    </source>
</evidence>
<dbReference type="PANTHER" id="PTHR41287">
    <property type="match status" value="1"/>
</dbReference>
<dbReference type="PANTHER" id="PTHR41287:SF1">
    <property type="entry name" value="PROTEIN YMFN"/>
    <property type="match status" value="1"/>
</dbReference>
<protein>
    <submittedName>
        <fullName evidence="4">Terminase</fullName>
    </submittedName>
</protein>
<dbReference type="EMBL" id="JAEPRJ010000001">
    <property type="protein sequence ID" value="MBK5898656.1"/>
    <property type="molecule type" value="Genomic_DNA"/>
</dbReference>